<dbReference type="AlphaFoldDB" id="A0A9P7TZA4"/>
<keyword evidence="3" id="KW-1185">Reference proteome</keyword>
<evidence type="ECO:0000313" key="2">
    <source>
        <dbReference type="EMBL" id="KAG6283106.1"/>
    </source>
</evidence>
<feature type="compositionally biased region" description="Polar residues" evidence="1">
    <location>
        <begin position="87"/>
        <end position="96"/>
    </location>
</feature>
<proteinExistence type="predicted"/>
<gene>
    <name evidence="2" type="ORF">E4U09_000370</name>
</gene>
<accession>A0A9P7TZA4</accession>
<sequence length="151" mass="16670">MKNIVLNIKKKWIGSLEGCKIVEGKRAKKAGKQKQRDHTEGDGGVEPSSAQEHTEGDDEVERGISQENSVEGEQQEEQAGEMATRALDSTPSSSFPRTADGILDAWIAVMRAPNEDEFLSNWDKIELTFPEQTCKCQLYPMPSLSLANSCV</sequence>
<evidence type="ECO:0000256" key="1">
    <source>
        <dbReference type="SAM" id="MobiDB-lite"/>
    </source>
</evidence>
<evidence type="ECO:0000313" key="3">
    <source>
        <dbReference type="Proteomes" id="UP000707071"/>
    </source>
</evidence>
<organism evidence="2 3">
    <name type="scientific">Claviceps aff. purpurea</name>
    <dbReference type="NCBI Taxonomy" id="1967640"/>
    <lineage>
        <taxon>Eukaryota</taxon>
        <taxon>Fungi</taxon>
        <taxon>Dikarya</taxon>
        <taxon>Ascomycota</taxon>
        <taxon>Pezizomycotina</taxon>
        <taxon>Sordariomycetes</taxon>
        <taxon>Hypocreomycetidae</taxon>
        <taxon>Hypocreales</taxon>
        <taxon>Clavicipitaceae</taxon>
        <taxon>Claviceps</taxon>
    </lineage>
</organism>
<reference evidence="2 3" key="1">
    <citation type="journal article" date="2020" name="bioRxiv">
        <title>Whole genome comparisons of ergot fungi reveals the divergence and evolution of species within the genus Claviceps are the result of varying mechanisms driving genome evolution and host range expansion.</title>
        <authorList>
            <person name="Wyka S.A."/>
            <person name="Mondo S.J."/>
            <person name="Liu M."/>
            <person name="Dettman J."/>
            <person name="Nalam V."/>
            <person name="Broders K.D."/>
        </authorList>
    </citation>
    <scope>NUCLEOTIDE SEQUENCE [LARGE SCALE GENOMIC DNA]</scope>
    <source>
        <strain evidence="2 3">Clav52</strain>
    </source>
</reference>
<dbReference type="EMBL" id="SRRH01001095">
    <property type="protein sequence ID" value="KAG6283106.1"/>
    <property type="molecule type" value="Genomic_DNA"/>
</dbReference>
<dbReference type="Proteomes" id="UP000707071">
    <property type="component" value="Unassembled WGS sequence"/>
</dbReference>
<comment type="caution">
    <text evidence="2">The sequence shown here is derived from an EMBL/GenBank/DDBJ whole genome shotgun (WGS) entry which is preliminary data.</text>
</comment>
<name>A0A9P7TZA4_9HYPO</name>
<feature type="region of interest" description="Disordered" evidence="1">
    <location>
        <begin position="24"/>
        <end position="96"/>
    </location>
</feature>
<protein>
    <submittedName>
        <fullName evidence="2">Uncharacterized protein</fullName>
    </submittedName>
</protein>